<organism evidence="3 4">
    <name type="scientific">Folsomia candida</name>
    <name type="common">Springtail</name>
    <dbReference type="NCBI Taxonomy" id="158441"/>
    <lineage>
        <taxon>Eukaryota</taxon>
        <taxon>Metazoa</taxon>
        <taxon>Ecdysozoa</taxon>
        <taxon>Arthropoda</taxon>
        <taxon>Hexapoda</taxon>
        <taxon>Collembola</taxon>
        <taxon>Entomobryomorpha</taxon>
        <taxon>Isotomoidea</taxon>
        <taxon>Isotomidae</taxon>
        <taxon>Proisotominae</taxon>
        <taxon>Folsomia</taxon>
    </lineage>
</organism>
<feature type="signal peptide" evidence="2">
    <location>
        <begin position="1"/>
        <end position="19"/>
    </location>
</feature>
<accession>A0A226D942</accession>
<proteinExistence type="predicted"/>
<dbReference type="Proteomes" id="UP000198287">
    <property type="component" value="Unassembled WGS sequence"/>
</dbReference>
<evidence type="ECO:0000313" key="3">
    <source>
        <dbReference type="EMBL" id="OXA41729.1"/>
    </source>
</evidence>
<sequence>MRVHLSLLLVVLWITGIFSATIFDRKNVGRKTGMKRFSPKVTNQKFKKLENDASKRHIQTFRVLNSDEAEEFARRLEDKTQKFNDDTSNERNIWRSHPQKPDFEGPDTASVMGLGFD</sequence>
<evidence type="ECO:0000313" key="4">
    <source>
        <dbReference type="Proteomes" id="UP000198287"/>
    </source>
</evidence>
<feature type="compositionally biased region" description="Basic and acidic residues" evidence="1">
    <location>
        <begin position="80"/>
        <end position="103"/>
    </location>
</feature>
<evidence type="ECO:0000256" key="1">
    <source>
        <dbReference type="SAM" id="MobiDB-lite"/>
    </source>
</evidence>
<comment type="caution">
    <text evidence="3">The sequence shown here is derived from an EMBL/GenBank/DDBJ whole genome shotgun (WGS) entry which is preliminary data.</text>
</comment>
<evidence type="ECO:0000256" key="2">
    <source>
        <dbReference type="SAM" id="SignalP"/>
    </source>
</evidence>
<name>A0A226D942_FOLCA</name>
<feature type="region of interest" description="Disordered" evidence="1">
    <location>
        <begin position="80"/>
        <end position="117"/>
    </location>
</feature>
<reference evidence="3 4" key="1">
    <citation type="submission" date="2015-12" db="EMBL/GenBank/DDBJ databases">
        <title>The genome of Folsomia candida.</title>
        <authorList>
            <person name="Faddeeva A."/>
            <person name="Derks M.F."/>
            <person name="Anvar Y."/>
            <person name="Smit S."/>
            <person name="Van Straalen N."/>
            <person name="Roelofs D."/>
        </authorList>
    </citation>
    <scope>NUCLEOTIDE SEQUENCE [LARGE SCALE GENOMIC DNA]</scope>
    <source>
        <strain evidence="3 4">VU population</strain>
        <tissue evidence="3">Whole body</tissue>
    </source>
</reference>
<dbReference type="EMBL" id="LNIX01000028">
    <property type="protein sequence ID" value="OXA41729.1"/>
    <property type="molecule type" value="Genomic_DNA"/>
</dbReference>
<gene>
    <name evidence="3" type="ORF">Fcan01_23371</name>
</gene>
<protein>
    <submittedName>
        <fullName evidence="3">Uncharacterized protein</fullName>
    </submittedName>
</protein>
<keyword evidence="2" id="KW-0732">Signal</keyword>
<dbReference type="AlphaFoldDB" id="A0A226D942"/>
<keyword evidence="4" id="KW-1185">Reference proteome</keyword>
<feature type="chain" id="PRO_5013347835" evidence="2">
    <location>
        <begin position="20"/>
        <end position="117"/>
    </location>
</feature>